<feature type="region of interest" description="Disordered" evidence="1">
    <location>
        <begin position="1343"/>
        <end position="1392"/>
    </location>
</feature>
<gene>
    <name evidence="2" type="ORF">AK88_02216</name>
</gene>
<feature type="region of interest" description="Disordered" evidence="1">
    <location>
        <begin position="1457"/>
        <end position="1492"/>
    </location>
</feature>
<dbReference type="GeneID" id="24267530"/>
<sequence>MSRFSFQKIVFNDNKLLKCENAPKDNVASFKSLTTSQFRSDQAKSGFPHERVGNTKLKCAPNSEDKPNGASQQKCADHRSGPPALNSAQTLEDNKNRGYINLIKKNVKNVISNIINRKSILGRKNNEDVREDKKKKAGEVKNKGQNSNAALNKERNTSVALSKIVENPDTDATSPDLKSAPKGIEKKGENISNAVRSNHEIKSSVRKTWINLKNVDKGVANNDAKNDDSKVNLRAVAKDMVDQSNGGMRELSGRGTPTNEKNRGVEKVSHGDGSRTNRSSKATPLTTKPFILGIKKNEKIPNKQNAFTSRTTHNKEKYIGRSTSPSFLHNDSFKKNLKKTLIETIMNPDKVERTPELAAVLRTTPRTTPAKVMNRSGHPDLLRRDTMLNKKGSPHGEKTKSVIKYPSPINANSAKAISLHMKGGSNLFETKQEIVRRYSTAVRNRNSVLRKNIVTKNRHLSFYKLNGEGNEKKKLSPEPNDTPKMVSCINHAQAPDRKEWSSSREDGIASPNNISPISANCKNKMASKMFPLQRKKIDGVANSVLKNGRLVKDTSPTGGDKYKNSFAPKQGTQPWGLHKRVVGNNDPSRLHMPKRSGTTNFTMVNKECSVPSRILKRFDSVSNGQVKKGVDLKTGHKLGTGIKKKHFFPVDNMQKVSHQYYGLPRKGISTSEVDKCVGGDVDDERGYVPIYAVKGEQSSGEVEQSAREMPLEGGDQSDATERHRGEALLEEEAEKSAILAEHTPGGVVTGDEVYYDSSAVNSAQTKYRETDLYEDFNDSTMMVLRRNLDYEGETSSCVTPTLVTRGQDNYHVDTLYNCDNLSAQCVKIENVSPYERTECGCCVGEPAYEVENVDTQKGTPNGGPEEAEPDEEQPNEDDEIGSSPMAQSDILTDDELVDEGTEKISGMDVRANHQSDWLRTLLGGEVAQLWTAEETLKGEVIGALESEKDKVNDSDSEFITLVQEENFLKDHSSDNVISHVKTNNEKINIPVKEEQNGHVTIRGDCRDMINEQGNDYDGENGGVAEIGHRKKNDYVCIRVESEDEDVITESVKIYLKSKSQEDGFKDEWGGASCNSCVISQSVKNDENISAQVNIGHISKLAVSHDRLEICSYNEGSKTGEVIIREGHAEAGSEKNDEERMMLQGQNKEESLCTQRSGDGKGVLPPRETCMEGGTEPPETHPTKQLPSRLREHNNTPQNSGGKKSVAHEKSSVICGDEQSSKGGSHFKAAQICGKHFSRTRHKMVRTNSMHNFSSKYKKNYNLSLHNRKVKERKVANDAGKNEQLHTHAKGGVSGEGIILAGEAYPCAQQGNVCTSKGVADQLCSGKKRKIDKLMISFTTPSRVLKKKKTKPTSPMRGRSTGGLKCRVRKSRGGGDNRKRTGKELRSGEEVANAADVADAPAAHHAESVFREHEWMGLILQIIDNDNFELAQKLMLLIFEKEEELYVQFVDAERSDTSTCADSSPLGEAGEPKPEDAPKNSNVYSRGGAPKQRGKKVSHYMEQIVHSCPSDWPLLDIAILIIVSQIVCYIFTHNKWKYFFQSCTLFEKFCIPILLNSSIINAEKNGIPILMFEHDFFFKILITENGGELSSTAMKYRCEHLRNDHVGKEMTILDLIFLALGSYITVSQNINEYVERNNLEYYVDLFRKRASEGGVQEDRRKRRKRKLLRVSSEMSRDSHHPSKLSKRQTRAGGQRRTSNHSNYSKKKQRFSEPLHQNKTSEEQYLCERTKRRRMTYEKNVKRRLSILRTTKCITAVDKHSMCRRSAYLDTCHGKEKIPTADSDNRHENNKMAKLFLFRNKKIENIVQYHTRSDLEKMLCHIVIEIFNLVYAFREFSVENILIIRKFFRVFLNFAQKRFIGLSVRAYCGGSGEVNSATTANVRAVVPPPQRIYDNYYNLWIWVDRIFSQNFYELNNLLYDVGLQKNSLLEDHNLTANYTKIETISKNVKRFSALQRRNCSVLRRYWGTFGSKEGIAANGDRDVDGVVCHGGDAGSITVPRSPLETSMEEGSTGLVSHEWLPNGELDKEHLRKHRILCKLEKRDHSKDRLAFHFLNAVESIYHVYHSMEEIPSFLHLKKKKYFSTYMGSSETENGRGSTGIPFLNRPINEKCDMSTSYSSPSQVMILLNHHMDGSNNYENGVNAPLGMRTSGEAVEDNSDHWIRQLKRRLKIYDIQWHEEYEKQYVNLANSMKMLKKKFTEKKLFCKIMESDINSIWLDKNQVYLQYIQIMINCKFILGSSYDEIFQFIKGNYGFVFNMVEEMRRGLTGCRSPPSEGKRRRKFQDDNFLLMAWEIANFYFCILYYKFELREILQELLKWISIFGQLEEGAWREGSLLMYRQRCVSYTAHILIFLNEYTCAQRVLKQFSREFLRNVRHGQRQGVRENDTPLGSDSLGGKPLEPHCSEQSRAAILPTCKRIALHAHTINKCYLYDKWINFMIRKYNRLIPFLLKKKNIVKLILFNNKNVKILLKKKKEKVITKKVMSKMQQLQKVVLSLYCLCVKLYKSYYDHASILHFKTAQQLLVASKYLGIRIKEREVVVTNYCPSEGADGAEVKMGKTLLNELPYHGASNNFLSADGGENLFSGCSFGDAMNASPVGGRAASEWASPGLYLRAESSTPYVSPYRGKTDWEDEGQNKDDMFYLHALVLSIQIQYTLSVCIIICADLFIYPAKLNRLAGGKRANKDPPAMSKTKHPPLYVPSLFNCKILRKHYRVINGHDFVRGGGSNEANRGRKKKKKKKKLVSCGGLGLSGHMHMYYVNYVGGGGSKGNDINGNHIKGNDGGGFPSGGELQTGKKVICSVHHGGKWCNHGEGSYVGDGPKDSPTEFWQDHQWSNQPDRDCLSDVVMEKTHDSLEGELVSAQSGWPSDRLNGYLSECLPGRYENFKRSIVKKRGSNLNVRDGRLRDNGGDCTVRTSEPDPVDTKNSYHILVQISTWLSKNSAAQLAWIGQKLFKMCLPELLCIVLALQANMFMGKNILTNIKRIDRILKLCAESPQLVYFAAESLKNHTSKANRKTYKNYFSIGKRYKEIFVKRKRDVIDSKEELFQLCRYFLPCDEVDKENNHNSAV</sequence>
<feature type="compositionally biased region" description="Basic and acidic residues" evidence="1">
    <location>
        <begin position="260"/>
        <end position="275"/>
    </location>
</feature>
<feature type="compositionally biased region" description="Acidic residues" evidence="1">
    <location>
        <begin position="865"/>
        <end position="880"/>
    </location>
</feature>
<feature type="region of interest" description="Disordered" evidence="1">
    <location>
        <begin position="244"/>
        <end position="286"/>
    </location>
</feature>
<proteinExistence type="predicted"/>
<organism evidence="2 3">
    <name type="scientific">Plasmodium fragile</name>
    <dbReference type="NCBI Taxonomy" id="5857"/>
    <lineage>
        <taxon>Eukaryota</taxon>
        <taxon>Sar</taxon>
        <taxon>Alveolata</taxon>
        <taxon>Apicomplexa</taxon>
        <taxon>Aconoidasida</taxon>
        <taxon>Haemosporida</taxon>
        <taxon>Plasmodiidae</taxon>
        <taxon>Plasmodium</taxon>
        <taxon>Plasmodium (Plasmodium)</taxon>
    </lineage>
</organism>
<name>A0A0D9QMW0_PLAFR</name>
<feature type="compositionally biased region" description="Basic and acidic residues" evidence="1">
    <location>
        <begin position="125"/>
        <end position="142"/>
    </location>
</feature>
<feature type="region of interest" description="Disordered" evidence="1">
    <location>
        <begin position="1652"/>
        <end position="1725"/>
    </location>
</feature>
<dbReference type="EMBL" id="KQ001665">
    <property type="protein sequence ID" value="KJP88102.1"/>
    <property type="molecule type" value="Genomic_DNA"/>
</dbReference>
<feature type="compositionally biased region" description="Basic and acidic residues" evidence="1">
    <location>
        <begin position="494"/>
        <end position="507"/>
    </location>
</feature>
<evidence type="ECO:0000313" key="2">
    <source>
        <dbReference type="EMBL" id="KJP88102.1"/>
    </source>
</evidence>
<reference evidence="2 3" key="1">
    <citation type="submission" date="2014-03" db="EMBL/GenBank/DDBJ databases">
        <title>The Genome Sequence of Plasmodium fragile nilgiri.</title>
        <authorList>
            <consortium name="The Broad Institute Genomics Platform"/>
            <consortium name="The Broad Institute Genome Sequencing Center for Infectious Disease"/>
            <person name="Neafsey D."/>
            <person name="Duraisingh M."/>
            <person name="Young S.K."/>
            <person name="Zeng Q."/>
            <person name="Gargeya S."/>
            <person name="Abouelleil A."/>
            <person name="Alvarado L."/>
            <person name="Chapman S.B."/>
            <person name="Gainer-Dewar J."/>
            <person name="Goldberg J."/>
            <person name="Griggs A."/>
            <person name="Gujja S."/>
            <person name="Hansen M."/>
            <person name="Howarth C."/>
            <person name="Imamovic A."/>
            <person name="Larimer J."/>
            <person name="Pearson M."/>
            <person name="Poon T.W."/>
            <person name="Priest M."/>
            <person name="Roberts A."/>
            <person name="Saif S."/>
            <person name="Shea T."/>
            <person name="Sykes S."/>
            <person name="Wortman J."/>
            <person name="Nusbaum C."/>
            <person name="Birren B."/>
        </authorList>
    </citation>
    <scope>NUCLEOTIDE SEQUENCE [LARGE SCALE GENOMIC DNA]</scope>
    <source>
        <strain evidence="3">nilgiri</strain>
    </source>
</reference>
<protein>
    <submittedName>
        <fullName evidence="2">Uncharacterized protein</fullName>
    </submittedName>
</protein>
<keyword evidence="3" id="KW-1185">Reference proteome</keyword>
<dbReference type="OMA" id="GPTNYEQ"/>
<dbReference type="VEuPathDB" id="PlasmoDB:AK88_02216"/>
<feature type="region of interest" description="Disordered" evidence="1">
    <location>
        <begin position="493"/>
        <end position="516"/>
    </location>
</feature>
<evidence type="ECO:0000313" key="3">
    <source>
        <dbReference type="Proteomes" id="UP000054561"/>
    </source>
</evidence>
<dbReference type="OrthoDB" id="387687at2759"/>
<accession>A0A0D9QMW0</accession>
<feature type="region of interest" description="Disordered" evidence="1">
    <location>
        <begin position="125"/>
        <end position="199"/>
    </location>
</feature>
<feature type="region of interest" description="Disordered" evidence="1">
    <location>
        <begin position="696"/>
        <end position="721"/>
    </location>
</feature>
<feature type="region of interest" description="Disordered" evidence="1">
    <location>
        <begin position="852"/>
        <end position="890"/>
    </location>
</feature>
<feature type="region of interest" description="Disordered" evidence="1">
    <location>
        <begin position="1147"/>
        <end position="1225"/>
    </location>
</feature>
<feature type="region of interest" description="Disordered" evidence="1">
    <location>
        <begin position="41"/>
        <end position="92"/>
    </location>
</feature>
<evidence type="ECO:0000256" key="1">
    <source>
        <dbReference type="SAM" id="MobiDB-lite"/>
    </source>
</evidence>
<feature type="compositionally biased region" description="Polar residues" evidence="1">
    <location>
        <begin position="276"/>
        <end position="286"/>
    </location>
</feature>
<feature type="region of interest" description="Disordered" evidence="1">
    <location>
        <begin position="550"/>
        <end position="577"/>
    </location>
</feature>
<dbReference type="RefSeq" id="XP_012335273.1">
    <property type="nucleotide sequence ID" value="XM_012479850.1"/>
</dbReference>
<dbReference type="Proteomes" id="UP000054561">
    <property type="component" value="Unassembled WGS sequence"/>
</dbReference>
<feature type="compositionally biased region" description="Basic and acidic residues" evidence="1">
    <location>
        <begin position="1372"/>
        <end position="1388"/>
    </location>
</feature>